<dbReference type="STRING" id="1109443.G4TKE9"/>
<evidence type="ECO:0000256" key="2">
    <source>
        <dbReference type="ARBA" id="ARBA00010799"/>
    </source>
</evidence>
<dbReference type="GO" id="GO:0071816">
    <property type="term" value="P:tail-anchored membrane protein insertion into ER membrane"/>
    <property type="evidence" value="ECO:0007669"/>
    <property type="project" value="InterPro"/>
</dbReference>
<feature type="chain" id="PRO_5003468823" evidence="12">
    <location>
        <begin position="19"/>
        <end position="197"/>
    </location>
</feature>
<evidence type="ECO:0000256" key="11">
    <source>
        <dbReference type="SAM" id="Phobius"/>
    </source>
</evidence>
<feature type="region of interest" description="Disordered" evidence="10">
    <location>
        <begin position="176"/>
        <end position="197"/>
    </location>
</feature>
<dbReference type="FunFam" id="1.10.287.660:FF:000006">
    <property type="entry name" value="Protein GET1"/>
    <property type="match status" value="1"/>
</dbReference>
<evidence type="ECO:0000313" key="13">
    <source>
        <dbReference type="EMBL" id="CCA71792.1"/>
    </source>
</evidence>
<feature type="signal peptide" evidence="12">
    <location>
        <begin position="1"/>
        <end position="18"/>
    </location>
</feature>
<feature type="transmembrane region" description="Helical" evidence="11">
    <location>
        <begin position="105"/>
        <end position="122"/>
    </location>
</feature>
<keyword evidence="6 9" id="KW-1133">Transmembrane helix</keyword>
<evidence type="ECO:0000256" key="4">
    <source>
        <dbReference type="ARBA" id="ARBA00022692"/>
    </source>
</evidence>
<keyword evidence="14" id="KW-1185">Reference proteome</keyword>
<feature type="topological domain" description="Lumenal" evidence="9">
    <location>
        <begin position="1"/>
        <end position="3"/>
    </location>
</feature>
<comment type="subcellular location">
    <subcellularLocation>
        <location evidence="1">Endoplasmic reticulum membrane</location>
        <topology evidence="1">Multi-pass membrane protein</topology>
    </subcellularLocation>
</comment>
<proteinExistence type="inferred from homology"/>
<dbReference type="FunCoup" id="G4TKE9">
    <property type="interactions" value="216"/>
</dbReference>
<dbReference type="InterPro" id="IPR029012">
    <property type="entry name" value="Helix_hairpin_bin_sf"/>
</dbReference>
<dbReference type="Gene3D" id="1.10.287.660">
    <property type="entry name" value="Helix hairpin bin"/>
    <property type="match status" value="1"/>
</dbReference>
<dbReference type="HOGENOM" id="CLU_089418_0_1_1"/>
<reference evidence="13 14" key="1">
    <citation type="journal article" date="2011" name="PLoS Pathog.">
        <title>Endophytic Life Strategies Decoded by Genome and Transcriptome Analyses of the Mutualistic Root Symbiont Piriformospora indica.</title>
        <authorList>
            <person name="Zuccaro A."/>
            <person name="Lahrmann U."/>
            <person name="Guldener U."/>
            <person name="Langen G."/>
            <person name="Pfiffi S."/>
            <person name="Biedenkopf D."/>
            <person name="Wong P."/>
            <person name="Samans B."/>
            <person name="Grimm C."/>
            <person name="Basiewicz M."/>
            <person name="Murat C."/>
            <person name="Martin F."/>
            <person name="Kogel K.H."/>
        </authorList>
    </citation>
    <scope>NUCLEOTIDE SEQUENCE [LARGE SCALE GENOMIC DNA]</scope>
    <source>
        <strain evidence="13 14">DSM 11827</strain>
    </source>
</reference>
<comment type="caution">
    <text evidence="9">Lacks conserved residue(s) required for the propagation of feature annotation.</text>
</comment>
<gene>
    <name evidence="9" type="primary">GET1</name>
    <name evidence="13" type="ORF">PIIN_05727</name>
</gene>
<evidence type="ECO:0000256" key="8">
    <source>
        <dbReference type="ARBA" id="ARBA00023136"/>
    </source>
</evidence>
<organism evidence="13 14">
    <name type="scientific">Serendipita indica (strain DSM 11827)</name>
    <name type="common">Root endophyte fungus</name>
    <name type="synonym">Piriformospora indica</name>
    <dbReference type="NCBI Taxonomy" id="1109443"/>
    <lineage>
        <taxon>Eukaryota</taxon>
        <taxon>Fungi</taxon>
        <taxon>Dikarya</taxon>
        <taxon>Basidiomycota</taxon>
        <taxon>Agaricomycotina</taxon>
        <taxon>Agaricomycetes</taxon>
        <taxon>Sebacinales</taxon>
        <taxon>Serendipitaceae</taxon>
        <taxon>Serendipita</taxon>
    </lineage>
</organism>
<dbReference type="OrthoDB" id="69461at2759"/>
<evidence type="ECO:0000256" key="3">
    <source>
        <dbReference type="ARBA" id="ARBA00022448"/>
    </source>
</evidence>
<keyword evidence="12" id="KW-0732">Signal</keyword>
<dbReference type="eggNOG" id="KOG4253">
    <property type="taxonomic scope" value="Eukaryota"/>
</dbReference>
<dbReference type="Pfam" id="PF04420">
    <property type="entry name" value="CHD5"/>
    <property type="match status" value="1"/>
</dbReference>
<evidence type="ECO:0000256" key="9">
    <source>
        <dbReference type="HAMAP-Rule" id="MF_03113"/>
    </source>
</evidence>
<name>G4TKE9_SERID</name>
<dbReference type="OMA" id="AEWIISF"/>
<accession>G4TKE9</accession>
<dbReference type="PANTHER" id="PTHR42650">
    <property type="entry name" value="TAIL-ANCHORED PROTEIN INSERTION RECEPTOR WRB"/>
    <property type="match status" value="1"/>
</dbReference>
<keyword evidence="4 9" id="KW-0812">Transmembrane</keyword>
<comment type="similarity">
    <text evidence="2 9">Belongs to the WRB/GET1 family.</text>
</comment>
<keyword evidence="3 9" id="KW-0813">Transport</keyword>
<evidence type="ECO:0000256" key="6">
    <source>
        <dbReference type="ARBA" id="ARBA00022989"/>
    </source>
</evidence>
<feature type="topological domain" description="Cytoplasmic" evidence="9">
    <location>
        <begin position="169"/>
        <end position="197"/>
    </location>
</feature>
<evidence type="ECO:0000256" key="1">
    <source>
        <dbReference type="ARBA" id="ARBA00004477"/>
    </source>
</evidence>
<comment type="caution">
    <text evidence="13">The sequence shown here is derived from an EMBL/GenBank/DDBJ whole genome shotgun (WGS) entry which is preliminary data.</text>
</comment>
<keyword evidence="8 9" id="KW-0472">Membrane</keyword>
<protein>
    <submittedName>
        <fullName evidence="13">Uncharacterized protein</fullName>
    </submittedName>
</protein>
<evidence type="ECO:0000256" key="10">
    <source>
        <dbReference type="SAM" id="MobiDB-lite"/>
    </source>
</evidence>
<keyword evidence="7" id="KW-0175">Coiled coil</keyword>
<dbReference type="PANTHER" id="PTHR42650:SF1">
    <property type="entry name" value="GUIDED ENTRY OF TAIL-ANCHORED PROTEINS FACTOR 1"/>
    <property type="match status" value="1"/>
</dbReference>
<dbReference type="GO" id="GO:0005789">
    <property type="term" value="C:endoplasmic reticulum membrane"/>
    <property type="evidence" value="ECO:0007669"/>
    <property type="project" value="UniProtKB-SubCell"/>
</dbReference>
<evidence type="ECO:0000313" key="14">
    <source>
        <dbReference type="Proteomes" id="UP000007148"/>
    </source>
</evidence>
<dbReference type="InParanoid" id="G4TKE9"/>
<sequence>MALALSILLLVILTNVLAWIGHAVLLDAAYALYARIVDNAGFSEQKQLKASILELKYDLAHTSAQDEFAKWAKLRRRHDKAMADLEKLNTRLGASKSSFSSNFNWFLWFATTGAQFVLVWWYRREPVFFLPPGWLGPMGWFLSLPSAPSGSVSGAAWQMACQRVVKMGERFVKDLLEPSPEQAGPADASATNKTKQS</sequence>
<dbReference type="GO" id="GO:0043529">
    <property type="term" value="C:GET complex"/>
    <property type="evidence" value="ECO:0007669"/>
    <property type="project" value="InterPro"/>
</dbReference>
<dbReference type="AlphaFoldDB" id="G4TKE9"/>
<evidence type="ECO:0000256" key="5">
    <source>
        <dbReference type="ARBA" id="ARBA00022824"/>
    </source>
</evidence>
<dbReference type="InterPro" id="IPR027538">
    <property type="entry name" value="Get1_fungi"/>
</dbReference>
<dbReference type="GO" id="GO:0043495">
    <property type="term" value="F:protein-membrane adaptor activity"/>
    <property type="evidence" value="ECO:0007669"/>
    <property type="project" value="TreeGrafter"/>
</dbReference>
<dbReference type="Proteomes" id="UP000007148">
    <property type="component" value="Unassembled WGS sequence"/>
</dbReference>
<dbReference type="EMBL" id="CAFZ01000135">
    <property type="protein sequence ID" value="CCA71792.1"/>
    <property type="molecule type" value="Genomic_DNA"/>
</dbReference>
<evidence type="ECO:0000256" key="12">
    <source>
        <dbReference type="SAM" id="SignalP"/>
    </source>
</evidence>
<dbReference type="HAMAP" id="MF_03113">
    <property type="entry name" value="Get1"/>
    <property type="match status" value="1"/>
</dbReference>
<keyword evidence="5 9" id="KW-0256">Endoplasmic reticulum</keyword>
<dbReference type="InterPro" id="IPR028945">
    <property type="entry name" value="Get1"/>
</dbReference>
<evidence type="ECO:0000256" key="7">
    <source>
        <dbReference type="ARBA" id="ARBA00023054"/>
    </source>
</evidence>